<feature type="compositionally biased region" description="Polar residues" evidence="1">
    <location>
        <begin position="227"/>
        <end position="241"/>
    </location>
</feature>
<evidence type="ECO:0000313" key="4">
    <source>
        <dbReference type="Proteomes" id="UP000181969"/>
    </source>
</evidence>
<sequence length="289" mass="31392">MKKNSKLSFAFLLLGTTLILGNSSSTVFASVIDMTDGHQTIQGQKSVQIEALGYLGTAYHMTAHNIVVNVKDVPKLNIWIASEACVSVMPPTEGETDRVTPIINAPTLQSKAGVYPAELSIKEDPMVHTSIKIFVLDDSSSSDGQTVILGHNFQLTQAEKMGLTTEKEEIVAGIHAYDVISGQDITSEVQEKPGDLEKYLHEDLKPVTQKFSVRGVNLTLQASTILTPGGDQNNGMPSVNSLRDKLPDTGDRRDNLSTLGMFVFTLLGLFFVNKPLGKKGKEENNETNT</sequence>
<organism evidence="3 4">
    <name type="scientific">Lactococcus garvieae</name>
    <dbReference type="NCBI Taxonomy" id="1363"/>
    <lineage>
        <taxon>Bacteria</taxon>
        <taxon>Bacillati</taxon>
        <taxon>Bacillota</taxon>
        <taxon>Bacilli</taxon>
        <taxon>Lactobacillales</taxon>
        <taxon>Streptococcaceae</taxon>
        <taxon>Lactococcus</taxon>
    </lineage>
</organism>
<dbReference type="EMBL" id="FOTJ01000015">
    <property type="protein sequence ID" value="SFL52000.1"/>
    <property type="molecule type" value="Genomic_DNA"/>
</dbReference>
<dbReference type="AlphaFoldDB" id="A0A1I4ICB4"/>
<feature type="chain" id="PRO_5010260539" description="Gram-positive cocci surface proteins LPxTG domain-containing protein" evidence="2">
    <location>
        <begin position="30"/>
        <end position="289"/>
    </location>
</feature>
<evidence type="ECO:0000256" key="2">
    <source>
        <dbReference type="SAM" id="SignalP"/>
    </source>
</evidence>
<proteinExistence type="predicted"/>
<protein>
    <recommendedName>
        <fullName evidence="5">Gram-positive cocci surface proteins LPxTG domain-containing protein</fullName>
    </recommendedName>
</protein>
<dbReference type="Proteomes" id="UP000181969">
    <property type="component" value="Unassembled WGS sequence"/>
</dbReference>
<evidence type="ECO:0000256" key="1">
    <source>
        <dbReference type="SAM" id="MobiDB-lite"/>
    </source>
</evidence>
<feature type="signal peptide" evidence="2">
    <location>
        <begin position="1"/>
        <end position="29"/>
    </location>
</feature>
<evidence type="ECO:0000313" key="3">
    <source>
        <dbReference type="EMBL" id="SFL52000.1"/>
    </source>
</evidence>
<keyword evidence="2" id="KW-0732">Signal</keyword>
<dbReference type="RefSeq" id="WP_074751773.1">
    <property type="nucleotide sequence ID" value="NZ_FOTJ01000015.1"/>
</dbReference>
<reference evidence="3 4" key="1">
    <citation type="submission" date="2016-10" db="EMBL/GenBank/DDBJ databases">
        <authorList>
            <person name="de Groot N.N."/>
        </authorList>
    </citation>
    <scope>NUCLEOTIDE SEQUENCE [LARGE SCALE GENOMIC DNA]</scope>
    <source>
        <strain evidence="3 4">M79</strain>
    </source>
</reference>
<evidence type="ECO:0008006" key="5">
    <source>
        <dbReference type="Google" id="ProtNLM"/>
    </source>
</evidence>
<accession>A0A1I4ICB4</accession>
<feature type="region of interest" description="Disordered" evidence="1">
    <location>
        <begin position="227"/>
        <end position="247"/>
    </location>
</feature>
<name>A0A1I4ICB4_9LACT</name>
<gene>
    <name evidence="3" type="ORF">SAMN05216438_11519</name>
</gene>